<proteinExistence type="predicted"/>
<sequence length="551" mass="62712">MDTTVSSMFDGDAVLFYCLEASGYVYSEPISSESNIVTVYPAKENLPDFPNINFAAFLISHRKLQSVSLQSQNAEPMTVVYGSIIKAWLNEGDSEANLFRLVSSHQEKGWGDDDSEVAELMTALAFSGRKFNYEIQSKIYERTLAAGTVHNHQTNPNVREVLNGFVEAVGSYLEKFGININRRSFTYNYDELLVNPNEKFEFIIDDDQKNLISSMKSSLHQFLSTNEMHVLYTGDDYKGRNSIIAQVLGILVFLVGYGAYNTDDEVLKIINILISIINGRSDVDSLGKILENTERCSNDTPGNKIIFKIKFLALQSLNLLLQQHFHSSVKALLYDFIHIREKVKKLHSNEEEIRPDTDDGIELEEIAIRSKEESEFTQPPLSMDVLFNEKECSPSEKMNADSLKVKKLILILRNLIRKRKKEGLPILERINLEGVTLITLKLLCGVISKRINSVPRSTLNPDEFRQEYEKVIQPIQTILLENEIVETLIDLLNYSKDDTTFQVLACLNVLLYPGNEEAQKKITSHVNQQDKNLFVRVYQILRKTQSTLNEA</sequence>
<organism evidence="1">
    <name type="scientific">Amphimedon queenslandica</name>
    <name type="common">Sponge</name>
    <dbReference type="NCBI Taxonomy" id="400682"/>
    <lineage>
        <taxon>Eukaryota</taxon>
        <taxon>Metazoa</taxon>
        <taxon>Porifera</taxon>
        <taxon>Demospongiae</taxon>
        <taxon>Heteroscleromorpha</taxon>
        <taxon>Haplosclerida</taxon>
        <taxon>Niphatidae</taxon>
        <taxon>Amphimedon</taxon>
    </lineage>
</organism>
<dbReference type="EnsemblMetazoa" id="Aqu2.1.11346_001">
    <property type="protein sequence ID" value="Aqu2.1.11346_001"/>
    <property type="gene ID" value="Aqu2.1.11346"/>
</dbReference>
<accession>A0A1X7T9W2</accession>
<dbReference type="InParanoid" id="A0A1X7T9W2"/>
<protein>
    <submittedName>
        <fullName evidence="1">Uncharacterized protein</fullName>
    </submittedName>
</protein>
<dbReference type="AlphaFoldDB" id="A0A1X7T9W2"/>
<reference evidence="1" key="1">
    <citation type="submission" date="2017-05" db="UniProtKB">
        <authorList>
            <consortium name="EnsemblMetazoa"/>
        </authorList>
    </citation>
    <scope>IDENTIFICATION</scope>
</reference>
<evidence type="ECO:0000313" key="1">
    <source>
        <dbReference type="EnsemblMetazoa" id="Aqu2.1.11346_001"/>
    </source>
</evidence>
<name>A0A1X7T9W2_AMPQE</name>